<keyword evidence="3" id="KW-1185">Reference proteome</keyword>
<reference evidence="2 3" key="1">
    <citation type="submission" date="2017-10" db="EMBL/GenBank/DDBJ databases">
        <title>Development of genomic resources for the powdery mildew, Erysiphe pulchra.</title>
        <authorList>
            <person name="Wadl P.A."/>
            <person name="Mack B.M."/>
            <person name="Moore G."/>
            <person name="Beltz S.B."/>
        </authorList>
    </citation>
    <scope>NUCLEOTIDE SEQUENCE [LARGE SCALE GENOMIC DNA]</scope>
    <source>
        <strain evidence="2">Cflorida</strain>
    </source>
</reference>
<dbReference type="EMBL" id="PEDP01001414">
    <property type="protein sequence ID" value="POS83691.1"/>
    <property type="molecule type" value="Genomic_DNA"/>
</dbReference>
<comment type="caution">
    <text evidence="2">The sequence shown here is derived from an EMBL/GenBank/DDBJ whole genome shotgun (WGS) entry which is preliminary data.</text>
</comment>
<evidence type="ECO:0000313" key="2">
    <source>
        <dbReference type="EMBL" id="POS83691.1"/>
    </source>
</evidence>
<evidence type="ECO:0000256" key="1">
    <source>
        <dbReference type="SAM" id="MobiDB-lite"/>
    </source>
</evidence>
<name>A0A2S4PNS5_9PEZI</name>
<sequence>MAPDNFNIRFQSLLQNPQPSSIKHPFFHLIGRRQSKKATSIRPRKRHDRGASQLLPLRNLGKVARGMLALQPSKYQTSTLDSKKGSIPNTQYTHSLPMSSCFQLPQITPINISLTEGTDIPPPPESPIKERSSYDDCQSTTADEENPPSLVEPTTNSSSSQDADEETTYKPLTPLNHPSKKRASSIRKFLSRRSLHANYTNESSYLSNQSRPESSMSYTSASTCFSNGKRRNFSWMGRFSGTGDSFLKKRTSIVIEEKVPIEPPPPPPPPMLPQLSQFKATISEFDEGLGEDLFKNIK</sequence>
<feature type="compositionally biased region" description="Polar residues" evidence="1">
    <location>
        <begin position="152"/>
        <end position="161"/>
    </location>
</feature>
<proteinExistence type="predicted"/>
<protein>
    <submittedName>
        <fullName evidence="2">Uncharacterized protein</fullName>
    </submittedName>
</protein>
<accession>A0A2S4PNS5</accession>
<feature type="region of interest" description="Disordered" evidence="1">
    <location>
        <begin position="113"/>
        <end position="186"/>
    </location>
</feature>
<dbReference type="Proteomes" id="UP000237438">
    <property type="component" value="Unassembled WGS sequence"/>
</dbReference>
<gene>
    <name evidence="2" type="ORF">EPUL_006519</name>
</gene>
<dbReference type="AlphaFoldDB" id="A0A2S4PNS5"/>
<organism evidence="2 3">
    <name type="scientific">Erysiphe pulchra</name>
    <dbReference type="NCBI Taxonomy" id="225359"/>
    <lineage>
        <taxon>Eukaryota</taxon>
        <taxon>Fungi</taxon>
        <taxon>Dikarya</taxon>
        <taxon>Ascomycota</taxon>
        <taxon>Pezizomycotina</taxon>
        <taxon>Leotiomycetes</taxon>
        <taxon>Erysiphales</taxon>
        <taxon>Erysiphaceae</taxon>
        <taxon>Erysiphe</taxon>
    </lineage>
</organism>
<evidence type="ECO:0000313" key="3">
    <source>
        <dbReference type="Proteomes" id="UP000237438"/>
    </source>
</evidence>
<dbReference type="OrthoDB" id="5380416at2759"/>